<dbReference type="Proteomes" id="UP000222542">
    <property type="component" value="Unassembled WGS sequence"/>
</dbReference>
<reference evidence="4 5" key="2">
    <citation type="journal article" date="2017" name="Genome Biol.">
        <title>New reference genome sequences of hot pepper reveal the massive evolution of plant disease-resistance genes by retroduplication.</title>
        <authorList>
            <person name="Kim S."/>
            <person name="Park J."/>
            <person name="Yeom S.I."/>
            <person name="Kim Y.M."/>
            <person name="Seo E."/>
            <person name="Kim K.T."/>
            <person name="Kim M.S."/>
            <person name="Lee J.M."/>
            <person name="Cheong K."/>
            <person name="Shin H.S."/>
            <person name="Kim S.B."/>
            <person name="Han K."/>
            <person name="Lee J."/>
            <person name="Park M."/>
            <person name="Lee H.A."/>
            <person name="Lee H.Y."/>
            <person name="Lee Y."/>
            <person name="Oh S."/>
            <person name="Lee J.H."/>
            <person name="Choi E."/>
            <person name="Choi E."/>
            <person name="Lee S.E."/>
            <person name="Jeon J."/>
            <person name="Kim H."/>
            <person name="Choi G."/>
            <person name="Song H."/>
            <person name="Lee J."/>
            <person name="Lee S.C."/>
            <person name="Kwon J.K."/>
            <person name="Lee H.Y."/>
            <person name="Koo N."/>
            <person name="Hong Y."/>
            <person name="Kim R.W."/>
            <person name="Kang W.H."/>
            <person name="Huh J.H."/>
            <person name="Kang B.C."/>
            <person name="Yang T.J."/>
            <person name="Lee Y.H."/>
            <person name="Bennetzen J.L."/>
            <person name="Choi D."/>
        </authorList>
    </citation>
    <scope>NUCLEOTIDE SEQUENCE [LARGE SCALE GENOMIC DNA]</scope>
    <source>
        <strain evidence="5">cv. CM334</strain>
    </source>
</reference>
<gene>
    <name evidence="4" type="ORF">T459_11203</name>
</gene>
<dbReference type="PANTHER" id="PTHR31614">
    <property type="entry name" value="PROTEIN DOWNSTREAM OF FLC-RELATED"/>
    <property type="match status" value="1"/>
</dbReference>
<sequence length="183" mass="20588">MTKSGEIILIASFICLFSLFGVIQAEGEASAPAPAPTQTQTQFRVEGRVFCDVCRVLFETRLSKPMSGAEVRLQCRNRTDESETFTVEGKTEDDGMYSLVAERDHENEICETILVKSSMDDCNEIPKEKFTKESARITITNKNGIVETTRHANPLFFVKKEVSPECAQVFKELELLPEQIDQN</sequence>
<comment type="caution">
    <text evidence="4">The sequence shown here is derived from an EMBL/GenBank/DDBJ whole genome shotgun (WGS) entry which is preliminary data.</text>
</comment>
<dbReference type="KEGG" id="cann:107869875"/>
<protein>
    <submittedName>
        <fullName evidence="4">Anther-specific protein LAT52</fullName>
    </submittedName>
</protein>
<dbReference type="EMBL" id="AYRZ02000004">
    <property type="protein sequence ID" value="PHT82760.1"/>
    <property type="molecule type" value="Genomic_DNA"/>
</dbReference>
<evidence type="ECO:0000256" key="2">
    <source>
        <dbReference type="ARBA" id="ARBA00023157"/>
    </source>
</evidence>
<accession>A0A1U8GKT0</accession>
<comment type="similarity">
    <text evidence="1">Belongs to the Ole e I family.</text>
</comment>
<evidence type="ECO:0000313" key="5">
    <source>
        <dbReference type="Proteomes" id="UP000222542"/>
    </source>
</evidence>
<reference evidence="4 5" key="1">
    <citation type="journal article" date="2014" name="Nat. Genet.">
        <title>Genome sequence of the hot pepper provides insights into the evolution of pungency in Capsicum species.</title>
        <authorList>
            <person name="Kim S."/>
            <person name="Park M."/>
            <person name="Yeom S.I."/>
            <person name="Kim Y.M."/>
            <person name="Lee J.M."/>
            <person name="Lee H.A."/>
            <person name="Seo E."/>
            <person name="Choi J."/>
            <person name="Cheong K."/>
            <person name="Kim K.T."/>
            <person name="Jung K."/>
            <person name="Lee G.W."/>
            <person name="Oh S.K."/>
            <person name="Bae C."/>
            <person name="Kim S.B."/>
            <person name="Lee H.Y."/>
            <person name="Kim S.Y."/>
            <person name="Kim M.S."/>
            <person name="Kang B.C."/>
            <person name="Jo Y.D."/>
            <person name="Yang H.B."/>
            <person name="Jeong H.J."/>
            <person name="Kang W.H."/>
            <person name="Kwon J.K."/>
            <person name="Shin C."/>
            <person name="Lim J.Y."/>
            <person name="Park J.H."/>
            <person name="Huh J.H."/>
            <person name="Kim J.S."/>
            <person name="Kim B.D."/>
            <person name="Cohen O."/>
            <person name="Paran I."/>
            <person name="Suh M.C."/>
            <person name="Lee S.B."/>
            <person name="Kim Y.K."/>
            <person name="Shin Y."/>
            <person name="Noh S.J."/>
            <person name="Park J."/>
            <person name="Seo Y.S."/>
            <person name="Kwon S.Y."/>
            <person name="Kim H.A."/>
            <person name="Park J.M."/>
            <person name="Kim H.J."/>
            <person name="Choi S.B."/>
            <person name="Bosland P.W."/>
            <person name="Reeves G."/>
            <person name="Jo S.H."/>
            <person name="Lee B.W."/>
            <person name="Cho H.T."/>
            <person name="Choi H.S."/>
            <person name="Lee M.S."/>
            <person name="Yu Y."/>
            <person name="Do Choi Y."/>
            <person name="Park B.S."/>
            <person name="van Deynze A."/>
            <person name="Ashrafi H."/>
            <person name="Hill T."/>
            <person name="Kim W.T."/>
            <person name="Pai H.S."/>
            <person name="Ahn H.K."/>
            <person name="Yeam I."/>
            <person name="Giovannoni J.J."/>
            <person name="Rose J.K."/>
            <person name="Sorensen I."/>
            <person name="Lee S.J."/>
            <person name="Kim R.W."/>
            <person name="Choi I.Y."/>
            <person name="Choi B.S."/>
            <person name="Lim J.S."/>
            <person name="Lee Y.H."/>
            <person name="Choi D."/>
        </authorList>
    </citation>
    <scope>NUCLEOTIDE SEQUENCE [LARGE SCALE GENOMIC DNA]</scope>
    <source>
        <strain evidence="5">cv. CM334</strain>
    </source>
</reference>
<feature type="chain" id="PRO_5030035739" evidence="3">
    <location>
        <begin position="26"/>
        <end position="183"/>
    </location>
</feature>
<organism evidence="4 5">
    <name type="scientific">Capsicum annuum</name>
    <name type="common">Capsicum pepper</name>
    <dbReference type="NCBI Taxonomy" id="4072"/>
    <lineage>
        <taxon>Eukaryota</taxon>
        <taxon>Viridiplantae</taxon>
        <taxon>Streptophyta</taxon>
        <taxon>Embryophyta</taxon>
        <taxon>Tracheophyta</taxon>
        <taxon>Spermatophyta</taxon>
        <taxon>Magnoliopsida</taxon>
        <taxon>eudicotyledons</taxon>
        <taxon>Gunneridae</taxon>
        <taxon>Pentapetalae</taxon>
        <taxon>asterids</taxon>
        <taxon>lamiids</taxon>
        <taxon>Solanales</taxon>
        <taxon>Solanaceae</taxon>
        <taxon>Solanoideae</taxon>
        <taxon>Capsiceae</taxon>
        <taxon>Capsicum</taxon>
    </lineage>
</organism>
<evidence type="ECO:0000256" key="1">
    <source>
        <dbReference type="ARBA" id="ARBA00010049"/>
    </source>
</evidence>
<keyword evidence="3" id="KW-0732">Signal</keyword>
<dbReference type="OrthoDB" id="1888725at2759"/>
<name>A0A1U8GKT0_CAPAN</name>
<proteinExistence type="inferred from homology"/>
<keyword evidence="2" id="KW-1015">Disulfide bond</keyword>
<evidence type="ECO:0000256" key="3">
    <source>
        <dbReference type="SAM" id="SignalP"/>
    </source>
</evidence>
<dbReference type="SMR" id="A0A1U8GKT0"/>
<dbReference type="Gramene" id="PHT82760">
    <property type="protein sequence ID" value="PHT82760"/>
    <property type="gene ID" value="T459_11203"/>
</dbReference>
<feature type="signal peptide" evidence="3">
    <location>
        <begin position="1"/>
        <end position="25"/>
    </location>
</feature>
<keyword evidence="5" id="KW-1185">Reference proteome</keyword>
<evidence type="ECO:0000313" key="4">
    <source>
        <dbReference type="EMBL" id="PHT82760.1"/>
    </source>
</evidence>
<dbReference type="Pfam" id="PF01190">
    <property type="entry name" value="Pollen_Ole_e_1"/>
    <property type="match status" value="1"/>
</dbReference>
<dbReference type="InterPro" id="IPR006041">
    <property type="entry name" value="Pollen_Ole_e1_allergen"/>
</dbReference>
<dbReference type="PANTHER" id="PTHR31614:SF24">
    <property type="entry name" value="OLEE1-LIKE PROTEIN"/>
    <property type="match status" value="1"/>
</dbReference>
<dbReference type="OMA" id="VRVECKE"/>
<dbReference type="AlphaFoldDB" id="A0A1U8GKT0"/>